<evidence type="ECO:0000313" key="3">
    <source>
        <dbReference type="Proteomes" id="UP000593988"/>
    </source>
</evidence>
<dbReference type="Pfam" id="PF01551">
    <property type="entry name" value="Peptidase_M23"/>
    <property type="match status" value="1"/>
</dbReference>
<dbReference type="SUPFAM" id="SSF51261">
    <property type="entry name" value="Duplicated hybrid motif"/>
    <property type="match status" value="1"/>
</dbReference>
<keyword evidence="3" id="KW-1185">Reference proteome</keyword>
<dbReference type="GO" id="GO:0031640">
    <property type="term" value="P:killing of cells of another organism"/>
    <property type="evidence" value="ECO:0007669"/>
    <property type="project" value="UniProtKB-KW"/>
</dbReference>
<dbReference type="GO" id="GO:0042742">
    <property type="term" value="P:defense response to bacterium"/>
    <property type="evidence" value="ECO:0007669"/>
    <property type="project" value="UniProtKB-KW"/>
</dbReference>
<protein>
    <submittedName>
        <fullName evidence="2">Endolysin</fullName>
    </submittedName>
</protein>
<dbReference type="InterPro" id="IPR016047">
    <property type="entry name" value="M23ase_b-sheet_dom"/>
</dbReference>
<evidence type="ECO:0000259" key="1">
    <source>
        <dbReference type="Pfam" id="PF01551"/>
    </source>
</evidence>
<feature type="domain" description="M23ase beta-sheet core" evidence="1">
    <location>
        <begin position="79"/>
        <end position="137"/>
    </location>
</feature>
<dbReference type="CDD" id="cd12797">
    <property type="entry name" value="M23_peptidase"/>
    <property type="match status" value="1"/>
</dbReference>
<dbReference type="InterPro" id="IPR050570">
    <property type="entry name" value="Cell_wall_metabolism_enzyme"/>
</dbReference>
<dbReference type="Proteomes" id="UP000593988">
    <property type="component" value="Segment"/>
</dbReference>
<dbReference type="PANTHER" id="PTHR21666:SF270">
    <property type="entry name" value="MUREIN HYDROLASE ACTIVATOR ENVC"/>
    <property type="match status" value="1"/>
</dbReference>
<dbReference type="GO" id="GO:0004222">
    <property type="term" value="F:metalloendopeptidase activity"/>
    <property type="evidence" value="ECO:0007669"/>
    <property type="project" value="TreeGrafter"/>
</dbReference>
<dbReference type="KEGG" id="vg:80090830"/>
<dbReference type="GeneID" id="80090830"/>
<dbReference type="InterPro" id="IPR011055">
    <property type="entry name" value="Dup_hybrid_motif"/>
</dbReference>
<evidence type="ECO:0000313" key="2">
    <source>
        <dbReference type="EMBL" id="QOP64225.1"/>
    </source>
</evidence>
<name>A0A7M1CIC8_9CAUD</name>
<gene>
    <name evidence="2" type="primary">12</name>
    <name evidence="2" type="ORF">SEA_YAVRU_12</name>
</gene>
<reference evidence="2 3" key="1">
    <citation type="submission" date="2020-08" db="EMBL/GenBank/DDBJ databases">
        <authorList>
            <person name="Ulker M."/>
            <person name="Siddiqui F.A."/>
            <person name="Anastasi R.E."/>
            <person name="Conroy D.J."/>
            <person name="Edwards E.G."/>
            <person name="Gerton T.J."/>
            <person name="Laizure I.E."/>
            <person name="Reynolds J.D."/>
            <person name="Ouellette S.K."/>
            <person name="Duggan K.O."/>
            <person name="Johnson K.C."/>
            <person name="MacLea K.S."/>
            <person name="Gurney S.M.R."/>
            <person name="Garlena R.A."/>
            <person name="Russell D.A."/>
            <person name="Pope W.H."/>
            <person name="Jacobs-Sera D."/>
            <person name="Hatfull G.F."/>
        </authorList>
    </citation>
    <scope>NUCLEOTIDE SEQUENCE [LARGE SCALE GENOMIC DNA]</scope>
</reference>
<accession>A0A7M1CIC8</accession>
<proteinExistence type="predicted"/>
<sequence length="242" mass="26193">MTGFYRPARGRETQPFATIQLQDGLPHAGTDFGYYDAAGLPRPEVFAAEAGVVLFAGDSRSLGWPNPWYFNPDFDRADGRDSSAGNVLVIGHRDGVTTYSHLAGFKVTKGARVERAQHVATIGDTGNANGKHLHFEWIPYPFDFGTATFGRVRPTFTKGLFMYLTEKQEKEILAAAKLINARAKYLDAPVSAVPGKTVTALMGEPVTRKGGRTGKTSLRSVLEYSDANLDAADDAPEPEPAA</sequence>
<organism evidence="2 3">
    <name type="scientific">Arthrobacter phage Yavru</name>
    <dbReference type="NCBI Taxonomy" id="2776857"/>
    <lineage>
        <taxon>Viruses</taxon>
        <taxon>Duplodnaviria</taxon>
        <taxon>Heunggongvirae</taxon>
        <taxon>Uroviricota</taxon>
        <taxon>Caudoviricetes</taxon>
        <taxon>Whytuvirus</taxon>
        <taxon>Whytuvirus yavru</taxon>
    </lineage>
</organism>
<dbReference type="EMBL" id="MT889364">
    <property type="protein sequence ID" value="QOP64225.1"/>
    <property type="molecule type" value="Genomic_DNA"/>
</dbReference>
<dbReference type="RefSeq" id="YP_010761578.1">
    <property type="nucleotide sequence ID" value="NC_073600.1"/>
</dbReference>
<dbReference type="PANTHER" id="PTHR21666">
    <property type="entry name" value="PEPTIDASE-RELATED"/>
    <property type="match status" value="1"/>
</dbReference>
<dbReference type="Gene3D" id="2.70.70.10">
    <property type="entry name" value="Glucose Permease (Domain IIA)"/>
    <property type="match status" value="1"/>
</dbReference>